<dbReference type="InterPro" id="IPR050629">
    <property type="entry name" value="STE20/SPS1-PAK"/>
</dbReference>
<keyword evidence="5" id="KW-0418">Kinase</keyword>
<keyword evidence="4" id="KW-0547">Nucleotide-binding</keyword>
<dbReference type="SMART" id="SM00220">
    <property type="entry name" value="S_TKc"/>
    <property type="match status" value="1"/>
</dbReference>
<dbReference type="InterPro" id="IPR011009">
    <property type="entry name" value="Kinase-like_dom_sf"/>
</dbReference>
<organism evidence="10 11">
    <name type="scientific">Mesorhabditis spiculigera</name>
    <dbReference type="NCBI Taxonomy" id="96644"/>
    <lineage>
        <taxon>Eukaryota</taxon>
        <taxon>Metazoa</taxon>
        <taxon>Ecdysozoa</taxon>
        <taxon>Nematoda</taxon>
        <taxon>Chromadorea</taxon>
        <taxon>Rhabditida</taxon>
        <taxon>Rhabditina</taxon>
        <taxon>Rhabditomorpha</taxon>
        <taxon>Rhabditoidea</taxon>
        <taxon>Rhabditidae</taxon>
        <taxon>Mesorhabditinae</taxon>
        <taxon>Mesorhabditis</taxon>
    </lineage>
</organism>
<dbReference type="PANTHER" id="PTHR48012">
    <property type="entry name" value="STERILE20-LIKE KINASE, ISOFORM B-RELATED"/>
    <property type="match status" value="1"/>
</dbReference>
<dbReference type="Proteomes" id="UP001177023">
    <property type="component" value="Unassembled WGS sequence"/>
</dbReference>
<dbReference type="GO" id="GO:0004674">
    <property type="term" value="F:protein serine/threonine kinase activity"/>
    <property type="evidence" value="ECO:0007669"/>
    <property type="project" value="UniProtKB-KW"/>
</dbReference>
<evidence type="ECO:0000256" key="3">
    <source>
        <dbReference type="ARBA" id="ARBA00022679"/>
    </source>
</evidence>
<keyword evidence="11" id="KW-1185">Reference proteome</keyword>
<comment type="similarity">
    <text evidence="1">Belongs to the protein kinase superfamily. STE Ser/Thr protein kinase family. STE20 subfamily.</text>
</comment>
<feature type="non-terminal residue" evidence="10">
    <location>
        <position position="1"/>
    </location>
</feature>
<protein>
    <recommendedName>
        <fullName evidence="9">Protein kinase domain-containing protein</fullName>
    </recommendedName>
</protein>
<dbReference type="PANTHER" id="PTHR48012:SF10">
    <property type="entry name" value="FI20177P1"/>
    <property type="match status" value="1"/>
</dbReference>
<comment type="catalytic activity">
    <reaction evidence="7">
        <text>L-threonyl-[protein] + ATP = O-phospho-L-threonyl-[protein] + ADP + H(+)</text>
        <dbReference type="Rhea" id="RHEA:46608"/>
        <dbReference type="Rhea" id="RHEA-COMP:11060"/>
        <dbReference type="Rhea" id="RHEA-COMP:11605"/>
        <dbReference type="ChEBI" id="CHEBI:15378"/>
        <dbReference type="ChEBI" id="CHEBI:30013"/>
        <dbReference type="ChEBI" id="CHEBI:30616"/>
        <dbReference type="ChEBI" id="CHEBI:61977"/>
        <dbReference type="ChEBI" id="CHEBI:456216"/>
        <dbReference type="EC" id="2.7.11.1"/>
    </reaction>
</comment>
<dbReference type="EMBL" id="CATQJA010002665">
    <property type="protein sequence ID" value="CAJ0582986.1"/>
    <property type="molecule type" value="Genomic_DNA"/>
</dbReference>
<evidence type="ECO:0000256" key="1">
    <source>
        <dbReference type="ARBA" id="ARBA00008874"/>
    </source>
</evidence>
<accession>A0AA36DA99</accession>
<dbReference type="PROSITE" id="PS50011">
    <property type="entry name" value="PROTEIN_KINASE_DOM"/>
    <property type="match status" value="1"/>
</dbReference>
<evidence type="ECO:0000256" key="2">
    <source>
        <dbReference type="ARBA" id="ARBA00022527"/>
    </source>
</evidence>
<evidence type="ECO:0000259" key="9">
    <source>
        <dbReference type="PROSITE" id="PS50011"/>
    </source>
</evidence>
<dbReference type="SUPFAM" id="SSF56112">
    <property type="entry name" value="Protein kinase-like (PK-like)"/>
    <property type="match status" value="1"/>
</dbReference>
<dbReference type="Gene3D" id="1.10.510.10">
    <property type="entry name" value="Transferase(Phosphotransferase) domain 1"/>
    <property type="match status" value="2"/>
</dbReference>
<keyword evidence="2" id="KW-0723">Serine/threonine-protein kinase</keyword>
<dbReference type="Pfam" id="PF00069">
    <property type="entry name" value="Pkinase"/>
    <property type="match status" value="1"/>
</dbReference>
<evidence type="ECO:0000256" key="6">
    <source>
        <dbReference type="ARBA" id="ARBA00022840"/>
    </source>
</evidence>
<evidence type="ECO:0000313" key="10">
    <source>
        <dbReference type="EMBL" id="CAJ0582986.1"/>
    </source>
</evidence>
<evidence type="ECO:0000313" key="11">
    <source>
        <dbReference type="Proteomes" id="UP001177023"/>
    </source>
</evidence>
<name>A0AA36DA99_9BILA</name>
<evidence type="ECO:0000256" key="4">
    <source>
        <dbReference type="ARBA" id="ARBA00022741"/>
    </source>
</evidence>
<evidence type="ECO:0000256" key="8">
    <source>
        <dbReference type="ARBA" id="ARBA00048679"/>
    </source>
</evidence>
<keyword evidence="3" id="KW-0808">Transferase</keyword>
<sequence>MAIHKTTQPHFSPSRKYNVDTDLQQICSQILRVVLEPTDLWIVMEYCGAGSSLVLMRLRRKTLNEMEISSVLRDTLKGYDGKAEYGNRDTPFWMAPEVIEEIGYDTKADMWSLGITAIEAAEGRPPYAEIHPARGRLDPIHEFNDFVPAVYLSKNRMSGQQLPNYSNIRSSTPQDVAEAKTYSCRTYGPGLSMRNGFEVAAKDDSESHCRCCGGGCY</sequence>
<proteinExistence type="inferred from homology"/>
<reference evidence="10" key="1">
    <citation type="submission" date="2023-06" db="EMBL/GenBank/DDBJ databases">
        <authorList>
            <person name="Delattre M."/>
        </authorList>
    </citation>
    <scope>NUCLEOTIDE SEQUENCE</scope>
    <source>
        <strain evidence="10">AF72</strain>
    </source>
</reference>
<comment type="caution">
    <text evidence="10">The sequence shown here is derived from an EMBL/GenBank/DDBJ whole genome shotgun (WGS) entry which is preliminary data.</text>
</comment>
<feature type="domain" description="Protein kinase" evidence="9">
    <location>
        <begin position="1"/>
        <end position="217"/>
    </location>
</feature>
<evidence type="ECO:0000256" key="7">
    <source>
        <dbReference type="ARBA" id="ARBA00047899"/>
    </source>
</evidence>
<evidence type="ECO:0000256" key="5">
    <source>
        <dbReference type="ARBA" id="ARBA00022777"/>
    </source>
</evidence>
<dbReference type="InterPro" id="IPR000719">
    <property type="entry name" value="Prot_kinase_dom"/>
</dbReference>
<comment type="catalytic activity">
    <reaction evidence="8">
        <text>L-seryl-[protein] + ATP = O-phospho-L-seryl-[protein] + ADP + H(+)</text>
        <dbReference type="Rhea" id="RHEA:17989"/>
        <dbReference type="Rhea" id="RHEA-COMP:9863"/>
        <dbReference type="Rhea" id="RHEA-COMP:11604"/>
        <dbReference type="ChEBI" id="CHEBI:15378"/>
        <dbReference type="ChEBI" id="CHEBI:29999"/>
        <dbReference type="ChEBI" id="CHEBI:30616"/>
        <dbReference type="ChEBI" id="CHEBI:83421"/>
        <dbReference type="ChEBI" id="CHEBI:456216"/>
        <dbReference type="EC" id="2.7.11.1"/>
    </reaction>
</comment>
<dbReference type="AlphaFoldDB" id="A0AA36DA99"/>
<dbReference type="GO" id="GO:0005524">
    <property type="term" value="F:ATP binding"/>
    <property type="evidence" value="ECO:0007669"/>
    <property type="project" value="UniProtKB-KW"/>
</dbReference>
<dbReference type="GO" id="GO:0005737">
    <property type="term" value="C:cytoplasm"/>
    <property type="evidence" value="ECO:0007669"/>
    <property type="project" value="TreeGrafter"/>
</dbReference>
<keyword evidence="6" id="KW-0067">ATP-binding</keyword>
<gene>
    <name evidence="10" type="ORF">MSPICULIGERA_LOCUS21107</name>
</gene>